<dbReference type="SUPFAM" id="SSF53850">
    <property type="entry name" value="Periplasmic binding protein-like II"/>
    <property type="match status" value="1"/>
</dbReference>
<gene>
    <name evidence="6" type="ORF">ABE28_003550</name>
</gene>
<proteinExistence type="inferred from homology"/>
<evidence type="ECO:0000256" key="4">
    <source>
        <dbReference type="ARBA" id="ARBA00023163"/>
    </source>
</evidence>
<dbReference type="CDD" id="cd08438">
    <property type="entry name" value="PBP2_CidR"/>
    <property type="match status" value="1"/>
</dbReference>
<dbReference type="GO" id="GO:0003677">
    <property type="term" value="F:DNA binding"/>
    <property type="evidence" value="ECO:0007669"/>
    <property type="project" value="UniProtKB-KW"/>
</dbReference>
<dbReference type="FunFam" id="1.10.10.10:FF:000001">
    <property type="entry name" value="LysR family transcriptional regulator"/>
    <property type="match status" value="1"/>
</dbReference>
<dbReference type="GO" id="GO:0005829">
    <property type="term" value="C:cytosol"/>
    <property type="evidence" value="ECO:0007669"/>
    <property type="project" value="TreeGrafter"/>
</dbReference>
<dbReference type="PANTHER" id="PTHR30419">
    <property type="entry name" value="HTH-TYPE TRANSCRIPTIONAL REGULATOR YBHD"/>
    <property type="match status" value="1"/>
</dbReference>
<dbReference type="Gene3D" id="1.10.10.10">
    <property type="entry name" value="Winged helix-like DNA-binding domain superfamily/Winged helix DNA-binding domain"/>
    <property type="match status" value="1"/>
</dbReference>
<name>A0A1B3XJM0_9BACI</name>
<dbReference type="Pfam" id="PF03466">
    <property type="entry name" value="LysR_substrate"/>
    <property type="match status" value="1"/>
</dbReference>
<dbReference type="InterPro" id="IPR000847">
    <property type="entry name" value="LysR_HTH_N"/>
</dbReference>
<dbReference type="Pfam" id="PF00126">
    <property type="entry name" value="HTH_1"/>
    <property type="match status" value="1"/>
</dbReference>
<evidence type="ECO:0000313" key="7">
    <source>
        <dbReference type="Proteomes" id="UP000077926"/>
    </source>
</evidence>
<evidence type="ECO:0000259" key="5">
    <source>
        <dbReference type="PROSITE" id="PS50931"/>
    </source>
</evidence>
<evidence type="ECO:0000256" key="2">
    <source>
        <dbReference type="ARBA" id="ARBA00023015"/>
    </source>
</evidence>
<protein>
    <submittedName>
        <fullName evidence="6">LysR family transcriptional regulator</fullName>
    </submittedName>
</protein>
<dbReference type="InterPro" id="IPR036390">
    <property type="entry name" value="WH_DNA-bd_sf"/>
</dbReference>
<reference evidence="6 7" key="1">
    <citation type="submission" date="2016-08" db="EMBL/GenBank/DDBJ databases">
        <title>Complete genome sequence of Bacillus muralis G25-68, a strain with toxicity to nematodes.</title>
        <authorList>
            <person name="Zheng Z."/>
        </authorList>
    </citation>
    <scope>NUCLEOTIDE SEQUENCE [LARGE SCALE GENOMIC DNA]</scope>
    <source>
        <strain evidence="6 7">G25-68</strain>
    </source>
</reference>
<dbReference type="KEGG" id="bmur:ABE28_003550"/>
<dbReference type="RefSeq" id="WP_064463815.1">
    <property type="nucleotide sequence ID" value="NZ_CP017080.1"/>
</dbReference>
<dbReference type="PROSITE" id="PS50931">
    <property type="entry name" value="HTH_LYSR"/>
    <property type="match status" value="1"/>
</dbReference>
<evidence type="ECO:0000313" key="6">
    <source>
        <dbReference type="EMBL" id="AOH53415.1"/>
    </source>
</evidence>
<sequence length="298" mass="34642">MDIKHLQYFIEVSNFNNFTRAANHLFITQPAISKMIKNLETELGVELFDRSRKQLILTDAGRVVLEQAKLIDKAFRNLETEVDNLLGLKKGHIRIGLPPIIDASFFPRILSRFHEQYPNITFQLVEDGSKKIEESVQKDLIDIGVIVLPTNTALFHHFSFLEEDINLIVYPSHPFADREEIDLAELKNESFILFNKDYVLRDLIISSCSEAGFSPHIVTESSRWDFIEEMVYCKLGVALLPESLCRHDERVRSIKVKQPFISWKLGFIWSKDHYLSYAAKEWLKYTKEALTSRNAFFK</sequence>
<keyword evidence="3" id="KW-0238">DNA-binding</keyword>
<keyword evidence="4" id="KW-0804">Transcription</keyword>
<dbReference type="InterPro" id="IPR036388">
    <property type="entry name" value="WH-like_DNA-bd_sf"/>
</dbReference>
<comment type="similarity">
    <text evidence="1">Belongs to the LysR transcriptional regulatory family.</text>
</comment>
<evidence type="ECO:0000256" key="1">
    <source>
        <dbReference type="ARBA" id="ARBA00009437"/>
    </source>
</evidence>
<dbReference type="OrthoDB" id="9803735at2"/>
<keyword evidence="2" id="KW-0805">Transcription regulation</keyword>
<dbReference type="Gene3D" id="3.40.190.290">
    <property type="match status" value="1"/>
</dbReference>
<dbReference type="EMBL" id="CP017080">
    <property type="protein sequence ID" value="AOH53415.1"/>
    <property type="molecule type" value="Genomic_DNA"/>
</dbReference>
<dbReference type="GO" id="GO:0003700">
    <property type="term" value="F:DNA-binding transcription factor activity"/>
    <property type="evidence" value="ECO:0007669"/>
    <property type="project" value="InterPro"/>
</dbReference>
<organism evidence="6 7">
    <name type="scientific">Peribacillus muralis</name>
    <dbReference type="NCBI Taxonomy" id="264697"/>
    <lineage>
        <taxon>Bacteria</taxon>
        <taxon>Bacillati</taxon>
        <taxon>Bacillota</taxon>
        <taxon>Bacilli</taxon>
        <taxon>Bacillales</taxon>
        <taxon>Bacillaceae</taxon>
        <taxon>Peribacillus</taxon>
    </lineage>
</organism>
<dbReference type="InterPro" id="IPR005119">
    <property type="entry name" value="LysR_subst-bd"/>
</dbReference>
<dbReference type="PANTHER" id="PTHR30419:SF8">
    <property type="entry name" value="NITROGEN ASSIMILATION TRANSCRIPTIONAL ACTIVATOR-RELATED"/>
    <property type="match status" value="1"/>
</dbReference>
<dbReference type="SUPFAM" id="SSF46785">
    <property type="entry name" value="Winged helix' DNA-binding domain"/>
    <property type="match status" value="1"/>
</dbReference>
<dbReference type="PRINTS" id="PR00039">
    <property type="entry name" value="HTHLYSR"/>
</dbReference>
<dbReference type="Proteomes" id="UP000077926">
    <property type="component" value="Chromosome"/>
</dbReference>
<dbReference type="AlphaFoldDB" id="A0A1B3XJM0"/>
<dbReference type="InterPro" id="IPR050950">
    <property type="entry name" value="HTH-type_LysR_regulators"/>
</dbReference>
<keyword evidence="7" id="KW-1185">Reference proteome</keyword>
<feature type="domain" description="HTH lysR-type" evidence="5">
    <location>
        <begin position="1"/>
        <end position="58"/>
    </location>
</feature>
<dbReference type="STRING" id="264697.ABE28_003550"/>
<dbReference type="NCBIfam" id="NF047520">
    <property type="entry name" value="trans_act_CidR"/>
    <property type="match status" value="1"/>
</dbReference>
<evidence type="ECO:0000256" key="3">
    <source>
        <dbReference type="ARBA" id="ARBA00023125"/>
    </source>
</evidence>
<accession>A0A1B3XJM0</accession>